<evidence type="ECO:0000256" key="1">
    <source>
        <dbReference type="ARBA" id="ARBA00004173"/>
    </source>
</evidence>
<comment type="caution">
    <text evidence="8">The sequence shown here is derived from an EMBL/GenBank/DDBJ whole genome shotgun (WGS) entry which is preliminary data.</text>
</comment>
<keyword evidence="4" id="KW-0256">Endoplasmic reticulum</keyword>
<keyword evidence="9" id="KW-1185">Reference proteome</keyword>
<evidence type="ECO:0000313" key="9">
    <source>
        <dbReference type="Proteomes" id="UP000191518"/>
    </source>
</evidence>
<keyword evidence="5" id="KW-0496">Mitochondrion</keyword>
<dbReference type="Gene3D" id="3.40.50.1820">
    <property type="entry name" value="alpha/beta hydrolase"/>
    <property type="match status" value="1"/>
</dbReference>
<dbReference type="GO" id="GO:0016020">
    <property type="term" value="C:membrane"/>
    <property type="evidence" value="ECO:0007669"/>
    <property type="project" value="UniProtKB-SubCell"/>
</dbReference>
<dbReference type="InterPro" id="IPR052374">
    <property type="entry name" value="SERAC1"/>
</dbReference>
<evidence type="ECO:0000256" key="3">
    <source>
        <dbReference type="ARBA" id="ARBA00004370"/>
    </source>
</evidence>
<gene>
    <name evidence="8" type="ORF">PENVUL_c001G08028</name>
</gene>
<feature type="region of interest" description="Disordered" evidence="7">
    <location>
        <begin position="8"/>
        <end position="30"/>
    </location>
</feature>
<name>A0A1V6SEJ2_9EURO</name>
<dbReference type="GO" id="GO:0017000">
    <property type="term" value="P:antibiotic biosynthetic process"/>
    <property type="evidence" value="ECO:0007669"/>
    <property type="project" value="UniProtKB-ARBA"/>
</dbReference>
<dbReference type="GO" id="GO:0072330">
    <property type="term" value="P:monocarboxylic acid biosynthetic process"/>
    <property type="evidence" value="ECO:0007669"/>
    <property type="project" value="UniProtKB-ARBA"/>
</dbReference>
<evidence type="ECO:0008006" key="10">
    <source>
        <dbReference type="Google" id="ProtNLM"/>
    </source>
</evidence>
<organism evidence="8 9">
    <name type="scientific">Penicillium vulpinum</name>
    <dbReference type="NCBI Taxonomy" id="29845"/>
    <lineage>
        <taxon>Eukaryota</taxon>
        <taxon>Fungi</taxon>
        <taxon>Dikarya</taxon>
        <taxon>Ascomycota</taxon>
        <taxon>Pezizomycotina</taxon>
        <taxon>Eurotiomycetes</taxon>
        <taxon>Eurotiomycetidae</taxon>
        <taxon>Eurotiales</taxon>
        <taxon>Aspergillaceae</taxon>
        <taxon>Penicillium</taxon>
    </lineage>
</organism>
<accession>A0A1V6SEJ2</accession>
<dbReference type="SUPFAM" id="SSF53474">
    <property type="entry name" value="alpha/beta-Hydrolases"/>
    <property type="match status" value="1"/>
</dbReference>
<dbReference type="Proteomes" id="UP000191518">
    <property type="component" value="Unassembled WGS sequence"/>
</dbReference>
<evidence type="ECO:0000256" key="7">
    <source>
        <dbReference type="SAM" id="MobiDB-lite"/>
    </source>
</evidence>
<dbReference type="PANTHER" id="PTHR48182:SF2">
    <property type="entry name" value="PROTEIN SERAC1"/>
    <property type="match status" value="1"/>
</dbReference>
<dbReference type="EMBL" id="MDYP01000001">
    <property type="protein sequence ID" value="OQE12210.1"/>
    <property type="molecule type" value="Genomic_DNA"/>
</dbReference>
<evidence type="ECO:0000256" key="6">
    <source>
        <dbReference type="ARBA" id="ARBA00023136"/>
    </source>
</evidence>
<dbReference type="GO" id="GO:0005783">
    <property type="term" value="C:endoplasmic reticulum"/>
    <property type="evidence" value="ECO:0007669"/>
    <property type="project" value="UniProtKB-SubCell"/>
</dbReference>
<dbReference type="InterPro" id="IPR029058">
    <property type="entry name" value="AB_hydrolase_fold"/>
</dbReference>
<evidence type="ECO:0000256" key="4">
    <source>
        <dbReference type="ARBA" id="ARBA00022824"/>
    </source>
</evidence>
<evidence type="ECO:0000313" key="8">
    <source>
        <dbReference type="EMBL" id="OQE12210.1"/>
    </source>
</evidence>
<dbReference type="PANTHER" id="PTHR48182">
    <property type="entry name" value="PROTEIN SERAC1"/>
    <property type="match status" value="1"/>
</dbReference>
<evidence type="ECO:0000256" key="2">
    <source>
        <dbReference type="ARBA" id="ARBA00004240"/>
    </source>
</evidence>
<sequence length="291" mass="32087">MAMVLSVQTGPVNNYQDCEDPSPPPPGEETGLKLLHDGLAPEVDIIAVHGLGGHRENSWTAANGVNWLHGLLPGDMPNIRVLSWGYSLATVKNSHETMSEQKISEQLVRDLWELRSSTNTTNRPIIFIAHSLGGTIVKSALLYADSAQETPTADLRRISLSTRGAIFMGTPELDSRLVGLQSYLASAKGSEQESSDIYKEAHWLMTILESYPSISQHIWTLFVHERLNSPSRNTPLGQTASSPQDKSSHIFVQADHSGMVKFEASLDEGYLQIKEHLVYVEKILKQSTTSE</sequence>
<reference evidence="9" key="1">
    <citation type="journal article" date="2017" name="Nat. Microbiol.">
        <title>Global analysis of biosynthetic gene clusters reveals vast potential of secondary metabolite production in Penicillium species.</title>
        <authorList>
            <person name="Nielsen J.C."/>
            <person name="Grijseels S."/>
            <person name="Prigent S."/>
            <person name="Ji B."/>
            <person name="Dainat J."/>
            <person name="Nielsen K.F."/>
            <person name="Frisvad J.C."/>
            <person name="Workman M."/>
            <person name="Nielsen J."/>
        </authorList>
    </citation>
    <scope>NUCLEOTIDE SEQUENCE [LARGE SCALE GENOMIC DNA]</scope>
    <source>
        <strain evidence="9">IBT 29486</strain>
    </source>
</reference>
<proteinExistence type="predicted"/>
<keyword evidence="6" id="KW-0472">Membrane</keyword>
<protein>
    <recommendedName>
        <fullName evidence="10">DUF676 domain-containing protein</fullName>
    </recommendedName>
</protein>
<dbReference type="GO" id="GO:0005739">
    <property type="term" value="C:mitochondrion"/>
    <property type="evidence" value="ECO:0007669"/>
    <property type="project" value="UniProtKB-SubCell"/>
</dbReference>
<evidence type="ECO:0000256" key="5">
    <source>
        <dbReference type="ARBA" id="ARBA00023128"/>
    </source>
</evidence>
<comment type="subcellular location">
    <subcellularLocation>
        <location evidence="2">Endoplasmic reticulum</location>
    </subcellularLocation>
    <subcellularLocation>
        <location evidence="3">Membrane</location>
    </subcellularLocation>
    <subcellularLocation>
        <location evidence="1">Mitochondrion</location>
    </subcellularLocation>
</comment>
<dbReference type="AlphaFoldDB" id="A0A1V6SEJ2"/>